<dbReference type="PANTHER" id="PTHR24221">
    <property type="entry name" value="ATP-BINDING CASSETTE SUB-FAMILY B"/>
    <property type="match status" value="1"/>
</dbReference>
<dbReference type="InterPro" id="IPR003593">
    <property type="entry name" value="AAA+_ATPase"/>
</dbReference>
<dbReference type="Pfam" id="PF00005">
    <property type="entry name" value="ABC_tran"/>
    <property type="match status" value="1"/>
</dbReference>
<keyword evidence="5" id="KW-1185">Reference proteome</keyword>
<dbReference type="GO" id="GO:0016887">
    <property type="term" value="F:ATP hydrolysis activity"/>
    <property type="evidence" value="ECO:0007669"/>
    <property type="project" value="InterPro"/>
</dbReference>
<proteinExistence type="predicted"/>
<dbReference type="PANTHER" id="PTHR24221:SF646">
    <property type="entry name" value="HAEMOLYSIN SECRETION ATP-BINDING PROTEIN"/>
    <property type="match status" value="1"/>
</dbReference>
<dbReference type="Proteomes" id="UP000613580">
    <property type="component" value="Unassembled WGS sequence"/>
</dbReference>
<evidence type="ECO:0000313" key="4">
    <source>
        <dbReference type="EMBL" id="KAF7295843.1"/>
    </source>
</evidence>
<feature type="domain" description="ABC transporter" evidence="3">
    <location>
        <begin position="399"/>
        <end position="669"/>
    </location>
</feature>
<name>A0A8H6SAG4_MYCCL</name>
<dbReference type="EMBL" id="JACAZE010000018">
    <property type="protein sequence ID" value="KAF7295843.1"/>
    <property type="molecule type" value="Genomic_DNA"/>
</dbReference>
<dbReference type="InterPro" id="IPR003439">
    <property type="entry name" value="ABC_transporter-like_ATP-bd"/>
</dbReference>
<dbReference type="InterPro" id="IPR039421">
    <property type="entry name" value="Type_1_exporter"/>
</dbReference>
<dbReference type="SUPFAM" id="SSF52540">
    <property type="entry name" value="P-loop containing nucleoside triphosphate hydrolases"/>
    <property type="match status" value="1"/>
</dbReference>
<dbReference type="GO" id="GO:0034040">
    <property type="term" value="F:ATPase-coupled lipid transmembrane transporter activity"/>
    <property type="evidence" value="ECO:0007669"/>
    <property type="project" value="TreeGrafter"/>
</dbReference>
<dbReference type="GO" id="GO:0005524">
    <property type="term" value="F:ATP binding"/>
    <property type="evidence" value="ECO:0007669"/>
    <property type="project" value="UniProtKB-KW"/>
</dbReference>
<gene>
    <name evidence="4" type="ORF">HMN09_01127500</name>
</gene>
<accession>A0A8H6SAG4</accession>
<protein>
    <submittedName>
        <fullName evidence="4">ABC transporter ATP-binding protein</fullName>
    </submittedName>
</protein>
<evidence type="ECO:0000256" key="1">
    <source>
        <dbReference type="ARBA" id="ARBA00022741"/>
    </source>
</evidence>
<dbReference type="SMART" id="SM00382">
    <property type="entry name" value="AAA"/>
    <property type="match status" value="1"/>
</dbReference>
<evidence type="ECO:0000313" key="5">
    <source>
        <dbReference type="Proteomes" id="UP000613580"/>
    </source>
</evidence>
<dbReference type="InterPro" id="IPR027417">
    <property type="entry name" value="P-loop_NTPase"/>
</dbReference>
<keyword evidence="1" id="KW-0547">Nucleotide-binding</keyword>
<dbReference type="OrthoDB" id="6500128at2759"/>
<evidence type="ECO:0000256" key="2">
    <source>
        <dbReference type="ARBA" id="ARBA00022840"/>
    </source>
</evidence>
<dbReference type="Gene3D" id="3.40.50.300">
    <property type="entry name" value="P-loop containing nucleotide triphosphate hydrolases"/>
    <property type="match status" value="1"/>
</dbReference>
<evidence type="ECO:0000259" key="3">
    <source>
        <dbReference type="PROSITE" id="PS50893"/>
    </source>
</evidence>
<comment type="caution">
    <text evidence="4">The sequence shown here is derived from an EMBL/GenBank/DDBJ whole genome shotgun (WGS) entry which is preliminary data.</text>
</comment>
<keyword evidence="2 4" id="KW-0067">ATP-binding</keyword>
<sequence>MSTTTTSDTQTKDAAKGAPIETSRLGVYRLVTEKSTSNLRETWDNLVRGLPSVKRLVKDVFQLNPTYFVLYLLMQVWTYAFLPVLDLDLSSRILVIIEGGWRQGRPDATRIFHAVASKILSTVITTLVREWNQKVERKLVRDLEFKLKALVLRSKLRTDLTGAQGKVKHNLSERNAWYAFRNFVYVGAQMVGVAGQLAYVFRTVQSSGHGPLFVGLCLVHPLLNVLKDQSLWSVPHVAHPDDANYARMQNILHLGDRKFKQDLITGDIVQHILSEFRKVLRILGNTDISDPYDQYSRRSSPLWRVLITVSSDFPMLYYAGNAIINPTQFSLATIATLQSADALLSWSFQSILYNVQGFTKQANRVKAIYDIENVEHDANGGGIAPYPPEGEEQVQGVPIELRNVSFTYPGNDATKTALKNVSLSIDPGQLIVFVGANGSGKSTIIKLLMQLYQPSEGTILLAGRDMREYNTADLRRATAALTQDHHLFPLSLAENIGLGNPARVGDEEAIADAARRGGAEKVLERLKEGSQTTLERALGLHWGNNVRKDDKTLLAAELERMNKNTDVSGGEKQRLVAARTFMRFTTGTVKLVCVDEPSANLDPEGELELFDNLRLAREGMTMLFVTHRFGHLTQHADLIVCMKEGQIEEKGTHAELMALDGEYAKMFKIQAKAFTGV</sequence>
<reference evidence="4" key="1">
    <citation type="submission" date="2020-05" db="EMBL/GenBank/DDBJ databases">
        <title>Mycena genomes resolve the evolution of fungal bioluminescence.</title>
        <authorList>
            <person name="Tsai I.J."/>
        </authorList>
    </citation>
    <scope>NUCLEOTIDE SEQUENCE</scope>
    <source>
        <strain evidence="4">110903Hualien_Pintung</strain>
    </source>
</reference>
<dbReference type="AlphaFoldDB" id="A0A8H6SAG4"/>
<dbReference type="PROSITE" id="PS50893">
    <property type="entry name" value="ABC_TRANSPORTER_2"/>
    <property type="match status" value="1"/>
</dbReference>
<organism evidence="4 5">
    <name type="scientific">Mycena chlorophos</name>
    <name type="common">Agaric fungus</name>
    <name type="synonym">Agaricus chlorophos</name>
    <dbReference type="NCBI Taxonomy" id="658473"/>
    <lineage>
        <taxon>Eukaryota</taxon>
        <taxon>Fungi</taxon>
        <taxon>Dikarya</taxon>
        <taxon>Basidiomycota</taxon>
        <taxon>Agaricomycotina</taxon>
        <taxon>Agaricomycetes</taxon>
        <taxon>Agaricomycetidae</taxon>
        <taxon>Agaricales</taxon>
        <taxon>Marasmiineae</taxon>
        <taxon>Mycenaceae</taxon>
        <taxon>Mycena</taxon>
    </lineage>
</organism>